<gene>
    <name evidence="2" type="primary">xylF</name>
    <name evidence="2" type="ORF">AVE30378_02425</name>
</gene>
<dbReference type="Gene3D" id="3.40.50.1820">
    <property type="entry name" value="alpha/beta hydrolase"/>
    <property type="match status" value="1"/>
</dbReference>
<dbReference type="GO" id="GO:0018775">
    <property type="term" value="F:2-hydroxymuconate-semialdehyde hydrolase activity"/>
    <property type="evidence" value="ECO:0007669"/>
    <property type="project" value="UniProtKB-EC"/>
</dbReference>
<sequence length="273" mass="29560">MRTESFSFEGTEVQYLRAGQGRPLLLLHGSGPGASSIGNWKAVMEPLASKYEVFAMDLIGFGGSGRKPAAPFFDYELWVRQAVAMLDLIPAERAGVIGHSLSASIALTVAARSSKVAAVMTTGAMGARFDLKDGTARTWTCPRNREELRKAIGGLIHHTSGIGEAYYEAREKVIYAEGYADYFDSMFGGDKQQYIDAAVVAKPTLERIAQPVLMLHGRDDEAFPMSSTIELAGGLATADVVLLSECSHSVAVERTATFLALASDFFRRHLDNE</sequence>
<dbReference type="AlphaFoldDB" id="A0A446CGN1"/>
<feature type="domain" description="AB hydrolase-1" evidence="1">
    <location>
        <begin position="23"/>
        <end position="253"/>
    </location>
</feature>
<dbReference type="OrthoDB" id="9780765at2"/>
<dbReference type="Pfam" id="PF00561">
    <property type="entry name" value="Abhydrolase_1"/>
    <property type="match status" value="1"/>
</dbReference>
<evidence type="ECO:0000259" key="1">
    <source>
        <dbReference type="Pfam" id="PF00561"/>
    </source>
</evidence>
<dbReference type="PANTHER" id="PTHR46438:SF11">
    <property type="entry name" value="LIPASE-RELATED"/>
    <property type="match status" value="1"/>
</dbReference>
<organism evidence="2 3">
    <name type="scientific">Achromobacter veterisilvae</name>
    <dbReference type="NCBI Taxonomy" id="2069367"/>
    <lineage>
        <taxon>Bacteria</taxon>
        <taxon>Pseudomonadati</taxon>
        <taxon>Pseudomonadota</taxon>
        <taxon>Betaproteobacteria</taxon>
        <taxon>Burkholderiales</taxon>
        <taxon>Alcaligenaceae</taxon>
        <taxon>Achromobacter</taxon>
    </lineage>
</organism>
<name>A0A446CGN1_9BURK</name>
<dbReference type="EMBL" id="UFQC01000011">
    <property type="protein sequence ID" value="SSW67054.1"/>
    <property type="molecule type" value="Genomic_DNA"/>
</dbReference>
<dbReference type="EC" id="3.7.1.9" evidence="2"/>
<evidence type="ECO:0000313" key="3">
    <source>
        <dbReference type="Proteomes" id="UP000289465"/>
    </source>
</evidence>
<evidence type="ECO:0000313" key="2">
    <source>
        <dbReference type="EMBL" id="SSW67054.1"/>
    </source>
</evidence>
<proteinExistence type="predicted"/>
<keyword evidence="2" id="KW-0378">Hydrolase</keyword>
<dbReference type="PRINTS" id="PR00111">
    <property type="entry name" value="ABHYDROLASE"/>
</dbReference>
<accession>A0A446CGN1</accession>
<dbReference type="SUPFAM" id="SSF53474">
    <property type="entry name" value="alpha/beta-Hydrolases"/>
    <property type="match status" value="1"/>
</dbReference>
<dbReference type="RefSeq" id="WP_129241130.1">
    <property type="nucleotide sequence ID" value="NZ_UFQC01000011.1"/>
</dbReference>
<dbReference type="Proteomes" id="UP000289465">
    <property type="component" value="Unassembled WGS sequence"/>
</dbReference>
<dbReference type="InterPro" id="IPR000073">
    <property type="entry name" value="AB_hydrolase_1"/>
</dbReference>
<reference evidence="2 3" key="1">
    <citation type="submission" date="2018-07" db="EMBL/GenBank/DDBJ databases">
        <authorList>
            <person name="Peeters C."/>
        </authorList>
    </citation>
    <scope>NUCLEOTIDE SEQUENCE [LARGE SCALE GENOMIC DNA]</scope>
    <source>
        <strain evidence="2 3">LMG 30378</strain>
    </source>
</reference>
<dbReference type="PANTHER" id="PTHR46438">
    <property type="entry name" value="ALPHA/BETA-HYDROLASES SUPERFAMILY PROTEIN"/>
    <property type="match status" value="1"/>
</dbReference>
<protein>
    <submittedName>
        <fullName evidence="2">2-hydroxymuconate semialdehyde hydrolase</fullName>
        <ecNumber evidence="2">3.7.1.9</ecNumber>
    </submittedName>
</protein>
<dbReference type="InterPro" id="IPR029058">
    <property type="entry name" value="AB_hydrolase_fold"/>
</dbReference>